<dbReference type="PANTHER" id="PTHR31987">
    <property type="entry name" value="GLUTAMINASE A-RELATED"/>
    <property type="match status" value="1"/>
</dbReference>
<dbReference type="InterPro" id="IPR052743">
    <property type="entry name" value="Glutaminase_GtaA"/>
</dbReference>
<feature type="domain" description="Glutaminase A N-terminal" evidence="3">
    <location>
        <begin position="253"/>
        <end position="477"/>
    </location>
</feature>
<dbReference type="InterPro" id="IPR008979">
    <property type="entry name" value="Galactose-bd-like_sf"/>
</dbReference>
<feature type="domain" description="DUF4964" evidence="1">
    <location>
        <begin position="30"/>
        <end position="91"/>
    </location>
</feature>
<dbReference type="InterPro" id="IPR033433">
    <property type="entry name" value="GtaA_N"/>
</dbReference>
<comment type="caution">
    <text evidence="4">The sequence shown here is derived from an EMBL/GenBank/DDBJ whole genome shotgun (WGS) entry which is preliminary data.</text>
</comment>
<accession>A0A512B810</accession>
<evidence type="ECO:0000259" key="3">
    <source>
        <dbReference type="Pfam" id="PF17168"/>
    </source>
</evidence>
<proteinExistence type="predicted"/>
<reference evidence="4 5" key="1">
    <citation type="submission" date="2019-07" db="EMBL/GenBank/DDBJ databases">
        <title>Whole genome shotgun sequence of Segetibacter aerophilus NBRC 106135.</title>
        <authorList>
            <person name="Hosoyama A."/>
            <person name="Uohara A."/>
            <person name="Ohji S."/>
            <person name="Ichikawa N."/>
        </authorList>
    </citation>
    <scope>NUCLEOTIDE SEQUENCE [LARGE SCALE GENOMIC DNA]</scope>
    <source>
        <strain evidence="4 5">NBRC 106135</strain>
    </source>
</reference>
<dbReference type="Pfam" id="PF16334">
    <property type="entry name" value="DUF4964"/>
    <property type="match status" value="1"/>
</dbReference>
<sequence length="828" mass="93109">MEKIESANYVQKLFLFVLTIFTTGFVIAQQKAPAYPLITHDPYFSIWSVTDTLNASATRHWTGTEHSLLGMLKVDGKIYRFLGREDKPYNNLIATTDIADYTVKYTETISDSSWMNVTYDDASWKTGAAPFGNSNAAQTKWRSKDLWIRRTFSINDLKLNKLFLKINHDDNTEVYLNGDKIYNKRGWLNKFQYFPIDDNVKSKLKKENNVLAIHVANTAGGQWLDAGIVEEPESKSSDLVQEAVQKSVALNATQTIYEFVCGKANLTVTFTSPLLMSNLDLLSRPISYISYKVKSNDAKPHDVKLFFSASTDIATNLQNQEVVAQNVSTNTLSVLKAGTVEQPVLAKKGDDLRIDWGYMYVATPKTAKAIQYTSSAIAALNQLIANTTDVPNTELTGKHLSLNTIIPFGKVTAVPKEQFVMLGYDDIYSVQYFKQNLRPWWNRDSSKNIMGELQAAATDYNKIITACTTFNKKMYSDAVAAGGDTYARLCEIAYRQAIAAHKLVRSQDGELLFLSKENYSNGCINTVDVTYPSAPLFLLYNPELLKGMLNGIFYYTESGQYDKPYAAHDLGTYPLANGVVYGEPMPVEEGGNMLILTTAIAKAEGNADYAKKHWATLTRWANYLLEAGFDPANQLCTDDFAGHLARNTNLSVKAIVGIAGYANLAKQLGYNDIAKTIGDSAKYMARRWTELADAGDHYKLTFDSAFSWSQKYNLVWDKVLNLGVFPSDVYNKEVKYYLTKQNNYGLPLDSRKTYTKSDWIVWTATLANNQNDFNSFINPVYQYAIKTDTRVPLSDWHETTNGRMVGFQARSVVGGFFIKMLDRKWQNK</sequence>
<dbReference type="RefSeq" id="WP_147202080.1">
    <property type="nucleotide sequence ID" value="NZ_BJYT01000001.1"/>
</dbReference>
<dbReference type="SUPFAM" id="SSF49785">
    <property type="entry name" value="Galactose-binding domain-like"/>
    <property type="match status" value="1"/>
</dbReference>
<gene>
    <name evidence="4" type="ORF">SAE01_05920</name>
</gene>
<organism evidence="4 5">
    <name type="scientific">Segetibacter aerophilus</name>
    <dbReference type="NCBI Taxonomy" id="670293"/>
    <lineage>
        <taxon>Bacteria</taxon>
        <taxon>Pseudomonadati</taxon>
        <taxon>Bacteroidota</taxon>
        <taxon>Chitinophagia</taxon>
        <taxon>Chitinophagales</taxon>
        <taxon>Chitinophagaceae</taxon>
        <taxon>Segetibacter</taxon>
    </lineage>
</organism>
<dbReference type="EMBL" id="BJYT01000001">
    <property type="protein sequence ID" value="GEO08096.1"/>
    <property type="molecule type" value="Genomic_DNA"/>
</dbReference>
<evidence type="ECO:0000259" key="2">
    <source>
        <dbReference type="Pfam" id="PF16335"/>
    </source>
</evidence>
<name>A0A512B810_9BACT</name>
<dbReference type="Pfam" id="PF16335">
    <property type="entry name" value="GtaA_6_Hairpin"/>
    <property type="match status" value="1"/>
</dbReference>
<dbReference type="Proteomes" id="UP000321513">
    <property type="component" value="Unassembled WGS sequence"/>
</dbReference>
<keyword evidence="5" id="KW-1185">Reference proteome</keyword>
<evidence type="ECO:0000259" key="1">
    <source>
        <dbReference type="Pfam" id="PF16334"/>
    </source>
</evidence>
<dbReference type="Gene3D" id="2.60.120.260">
    <property type="entry name" value="Galactose-binding domain-like"/>
    <property type="match status" value="1"/>
</dbReference>
<dbReference type="OrthoDB" id="175993at2"/>
<dbReference type="PANTHER" id="PTHR31987:SF1">
    <property type="entry name" value="GLUTAMINASE A"/>
    <property type="match status" value="1"/>
</dbReference>
<evidence type="ECO:0000313" key="5">
    <source>
        <dbReference type="Proteomes" id="UP000321513"/>
    </source>
</evidence>
<feature type="domain" description="Glutaminase A central" evidence="2">
    <location>
        <begin position="483"/>
        <end position="819"/>
    </location>
</feature>
<evidence type="ECO:0000313" key="4">
    <source>
        <dbReference type="EMBL" id="GEO08096.1"/>
    </source>
</evidence>
<dbReference type="InterPro" id="IPR032515">
    <property type="entry name" value="DUF4964"/>
</dbReference>
<dbReference type="Pfam" id="PF17168">
    <property type="entry name" value="DUF5127"/>
    <property type="match status" value="1"/>
</dbReference>
<protein>
    <submittedName>
        <fullName evidence="4">Glutaminase</fullName>
    </submittedName>
</protein>
<dbReference type="AlphaFoldDB" id="A0A512B810"/>
<dbReference type="InterPro" id="IPR032514">
    <property type="entry name" value="GtaA_central"/>
</dbReference>